<keyword evidence="3" id="KW-1185">Reference proteome</keyword>
<dbReference type="AlphaFoldDB" id="A0A9W4TC79"/>
<name>A0A9W4TC79_9GLOM</name>
<feature type="region of interest" description="Disordered" evidence="1">
    <location>
        <begin position="1"/>
        <end position="28"/>
    </location>
</feature>
<feature type="non-terminal residue" evidence="2">
    <location>
        <position position="54"/>
    </location>
</feature>
<proteinExistence type="predicted"/>
<gene>
    <name evidence="2" type="ORF">FWILDA_LOCUS19471</name>
</gene>
<organism evidence="2 3">
    <name type="scientific">Funneliformis geosporum</name>
    <dbReference type="NCBI Taxonomy" id="1117311"/>
    <lineage>
        <taxon>Eukaryota</taxon>
        <taxon>Fungi</taxon>
        <taxon>Fungi incertae sedis</taxon>
        <taxon>Mucoromycota</taxon>
        <taxon>Glomeromycotina</taxon>
        <taxon>Glomeromycetes</taxon>
        <taxon>Glomerales</taxon>
        <taxon>Glomeraceae</taxon>
        <taxon>Funneliformis</taxon>
    </lineage>
</organism>
<evidence type="ECO:0000313" key="2">
    <source>
        <dbReference type="EMBL" id="CAI2200241.1"/>
    </source>
</evidence>
<dbReference type="Proteomes" id="UP001153678">
    <property type="component" value="Unassembled WGS sequence"/>
</dbReference>
<evidence type="ECO:0000256" key="1">
    <source>
        <dbReference type="SAM" id="MobiDB-lite"/>
    </source>
</evidence>
<feature type="non-terminal residue" evidence="2">
    <location>
        <position position="1"/>
    </location>
</feature>
<sequence>DSLQDSTSGNSNLVNNTERSIFGEKDANNSQVLVDNVEQESKLANLSNDTNNKQ</sequence>
<feature type="compositionally biased region" description="Polar residues" evidence="1">
    <location>
        <begin position="1"/>
        <end position="19"/>
    </location>
</feature>
<evidence type="ECO:0000313" key="3">
    <source>
        <dbReference type="Proteomes" id="UP001153678"/>
    </source>
</evidence>
<dbReference type="EMBL" id="CAMKVN010023784">
    <property type="protein sequence ID" value="CAI2200241.1"/>
    <property type="molecule type" value="Genomic_DNA"/>
</dbReference>
<protein>
    <submittedName>
        <fullName evidence="2">4393_t:CDS:1</fullName>
    </submittedName>
</protein>
<accession>A0A9W4TC79</accession>
<reference evidence="2" key="1">
    <citation type="submission" date="2022-08" db="EMBL/GenBank/DDBJ databases">
        <authorList>
            <person name="Kallberg Y."/>
            <person name="Tangrot J."/>
            <person name="Rosling A."/>
        </authorList>
    </citation>
    <scope>NUCLEOTIDE SEQUENCE</scope>
    <source>
        <strain evidence="2">Wild A</strain>
    </source>
</reference>
<comment type="caution">
    <text evidence="2">The sequence shown here is derived from an EMBL/GenBank/DDBJ whole genome shotgun (WGS) entry which is preliminary data.</text>
</comment>
<dbReference type="OrthoDB" id="2430648at2759"/>